<reference evidence="8" key="1">
    <citation type="submission" date="2020-02" db="EMBL/GenBank/DDBJ databases">
        <authorList>
            <person name="Meier V. D."/>
        </authorList>
    </citation>
    <scope>NUCLEOTIDE SEQUENCE</scope>
    <source>
        <strain evidence="8">AVDCRST_MAG86</strain>
    </source>
</reference>
<comment type="catalytic activity">
    <reaction evidence="1">
        <text>Hydrolysis of terminal non-reducing alpha-L-rhamnose residues in alpha-L-rhamnosides.</text>
        <dbReference type="EC" id="3.2.1.40"/>
    </reaction>
</comment>
<feature type="domain" description="Alpha-L-rhamnosidase C-terminal" evidence="7">
    <location>
        <begin position="819"/>
        <end position="882"/>
    </location>
</feature>
<evidence type="ECO:0000259" key="4">
    <source>
        <dbReference type="Pfam" id="PF05592"/>
    </source>
</evidence>
<dbReference type="Gene3D" id="2.60.120.260">
    <property type="entry name" value="Galactose-binding domain-like"/>
    <property type="match status" value="2"/>
</dbReference>
<name>A0A6J4VP53_9DEIN</name>
<evidence type="ECO:0000256" key="3">
    <source>
        <dbReference type="ARBA" id="ARBA00022801"/>
    </source>
</evidence>
<dbReference type="InterPro" id="IPR013783">
    <property type="entry name" value="Ig-like_fold"/>
</dbReference>
<dbReference type="EMBL" id="CADCWP010000293">
    <property type="protein sequence ID" value="CAA9583671.1"/>
    <property type="molecule type" value="Genomic_DNA"/>
</dbReference>
<dbReference type="Pfam" id="PF25788">
    <property type="entry name" value="Ig_Rha78A_N"/>
    <property type="match status" value="1"/>
</dbReference>
<evidence type="ECO:0000259" key="6">
    <source>
        <dbReference type="Pfam" id="PF17389"/>
    </source>
</evidence>
<dbReference type="Gene3D" id="1.50.10.10">
    <property type="match status" value="1"/>
</dbReference>
<dbReference type="Pfam" id="PF05592">
    <property type="entry name" value="Bac_rhamnosid"/>
    <property type="match status" value="1"/>
</dbReference>
<dbReference type="SUPFAM" id="SSF48208">
    <property type="entry name" value="Six-hairpin glycosidases"/>
    <property type="match status" value="1"/>
</dbReference>
<dbReference type="InterPro" id="IPR008902">
    <property type="entry name" value="Rhamnosid_concanavalin"/>
</dbReference>
<dbReference type="PANTHER" id="PTHR33307">
    <property type="entry name" value="ALPHA-RHAMNOSIDASE (EUROFUNG)"/>
    <property type="match status" value="1"/>
</dbReference>
<evidence type="ECO:0000256" key="2">
    <source>
        <dbReference type="ARBA" id="ARBA00012652"/>
    </source>
</evidence>
<dbReference type="GO" id="GO:0030596">
    <property type="term" value="F:alpha-L-rhamnosidase activity"/>
    <property type="evidence" value="ECO:0007669"/>
    <property type="project" value="UniProtKB-EC"/>
</dbReference>
<keyword evidence="8" id="KW-0326">Glycosidase</keyword>
<evidence type="ECO:0000256" key="1">
    <source>
        <dbReference type="ARBA" id="ARBA00001445"/>
    </source>
</evidence>
<protein>
    <recommendedName>
        <fullName evidence="2">alpha-L-rhamnosidase</fullName>
        <ecNumber evidence="2">3.2.1.40</ecNumber>
    </recommendedName>
</protein>
<organism evidence="8">
    <name type="scientific">uncultured Truepera sp</name>
    <dbReference type="NCBI Taxonomy" id="543023"/>
    <lineage>
        <taxon>Bacteria</taxon>
        <taxon>Thermotogati</taxon>
        <taxon>Deinococcota</taxon>
        <taxon>Deinococci</taxon>
        <taxon>Trueperales</taxon>
        <taxon>Trueperaceae</taxon>
        <taxon>Truepera</taxon>
        <taxon>environmental samples</taxon>
    </lineage>
</organism>
<dbReference type="InterPro" id="IPR035396">
    <property type="entry name" value="Bac_rhamnosid6H"/>
</dbReference>
<gene>
    <name evidence="8" type="ORF">AVDCRST_MAG86-3200</name>
</gene>
<accession>A0A6J4VP53</accession>
<dbReference type="InterPro" id="IPR016007">
    <property type="entry name" value="Alpha_rhamnosid"/>
</dbReference>
<dbReference type="EC" id="3.2.1.40" evidence="2"/>
<dbReference type="Gene3D" id="2.60.40.10">
    <property type="entry name" value="Immunoglobulins"/>
    <property type="match status" value="1"/>
</dbReference>
<dbReference type="Pfam" id="PF17390">
    <property type="entry name" value="Bac_rhamnosid_C"/>
    <property type="match status" value="1"/>
</dbReference>
<proteinExistence type="predicted"/>
<dbReference type="InterPro" id="IPR013737">
    <property type="entry name" value="Bac_rhamnosid_N"/>
</dbReference>
<feature type="domain" description="Bacterial alpha-L-rhamnosidase N-terminal" evidence="5">
    <location>
        <begin position="147"/>
        <end position="314"/>
    </location>
</feature>
<dbReference type="Pfam" id="PF17389">
    <property type="entry name" value="Bac_rhamnosid6H"/>
    <property type="match status" value="1"/>
</dbReference>
<evidence type="ECO:0000259" key="5">
    <source>
        <dbReference type="Pfam" id="PF08531"/>
    </source>
</evidence>
<dbReference type="PANTHER" id="PTHR33307:SF6">
    <property type="entry name" value="ALPHA-RHAMNOSIDASE (EUROFUNG)-RELATED"/>
    <property type="match status" value="1"/>
</dbReference>
<dbReference type="GO" id="GO:0005975">
    <property type="term" value="P:carbohydrate metabolic process"/>
    <property type="evidence" value="ECO:0007669"/>
    <property type="project" value="InterPro"/>
</dbReference>
<evidence type="ECO:0000259" key="7">
    <source>
        <dbReference type="Pfam" id="PF17390"/>
    </source>
</evidence>
<dbReference type="Gene3D" id="2.60.420.10">
    <property type="entry name" value="Maltose phosphorylase, domain 3"/>
    <property type="match status" value="1"/>
</dbReference>
<dbReference type="PIRSF" id="PIRSF010631">
    <property type="entry name" value="A-rhamnsds"/>
    <property type="match status" value="1"/>
</dbReference>
<dbReference type="InterPro" id="IPR035398">
    <property type="entry name" value="Bac_rhamnosid_C"/>
</dbReference>
<dbReference type="InterPro" id="IPR012341">
    <property type="entry name" value="6hp_glycosidase-like_sf"/>
</dbReference>
<feature type="domain" description="Alpha-L-rhamnosidase concanavalin-like" evidence="4">
    <location>
        <begin position="332"/>
        <end position="428"/>
    </location>
</feature>
<evidence type="ECO:0000313" key="8">
    <source>
        <dbReference type="EMBL" id="CAA9583671.1"/>
    </source>
</evidence>
<dbReference type="InterPro" id="IPR008928">
    <property type="entry name" value="6-hairpin_glycosidase_sf"/>
</dbReference>
<sequence>MTRILNPTCEYRTNPLGIDVIAPRFSWQLESDRRGARQTAYQILAASNPDLLKEKADLWDSGRQDADRSVLVPYEGPPLRSRQRVYWQVKVWDERGEVSESEPAWFELGLLGRSDWQASWVGAALRGGARTTVPVPFLRKTFRLLGAVASARLYVTALGVYECSLNGETVGEDVFTPGWTEYRKRVQYGVYDVSGLLREGDNALGAMLGDGWAVGFVGLGGRQNYADQPRLLAQLEVTLEDGSSVTVVSDEGWTHGFGPILESDMFMGEAYDARLEFPGWNTPDFDDRGWLPVKRFDDTGAALVATNGPTVRRIQELKPISDPVDKSDLIHRRVVLDLGQNMVGRVRFRGTAPAGTTVVFRFAEVLDADGSLYITNLRGARATDVYTFKGEGEEVWEPKFTFHGFRYVELSGYPGEVTRDTVTGVVLHSEMAETGQFQTSDPTLNQLQHNIVWGQKGNFVDVPTDCPQRDERLGWTGDIQVFARTAAFNMDVAGFMTRWAGDVADAQSDAGCIPPVVPAVLPGFDDGGPAWADAAIICPWTMYLCYGDLRILEENYGVMTRFMDFLETSSPGSIRCAPDYKGWRGFGDWLSINADTPRDLIGTAFFAYDAKLMADIAQALGREDDAQRYLGLAEKVKEAFGRRFLKGGEGVPTASPAATGRNADQADAISRGNLEVVDYGPVVSEVFNDTFTPTQTAYVLALHFNLLPEPLRPLAVGELVADIRRRDGHLSTGFVGAPYLPHVLSYNGELDTAFALLNQTSWPSWLYSVTQGATTIWERWDGWTEERGFQDPGMNSFNHYAYGSIGAWLYEKVAGLELDPEAPGYKHFYVRPKLGGGLTSASTSLRSPYGRIETAWHLEGEALHIDVTVPANTTATVTLPASYVMERGLETAVVTGAAEQGEHSLDVGSGHFHFRAEKSLSERP</sequence>
<feature type="domain" description="Alpha-L-rhamnosidase six-hairpin glycosidase" evidence="6">
    <location>
        <begin position="433"/>
        <end position="813"/>
    </location>
</feature>
<dbReference type="Pfam" id="PF08531">
    <property type="entry name" value="Bac_rhamnosid_N"/>
    <property type="match status" value="1"/>
</dbReference>
<dbReference type="AlphaFoldDB" id="A0A6J4VP53"/>
<keyword evidence="3 8" id="KW-0378">Hydrolase</keyword>